<sequence>MSTKTNFKRIALVAVAALGMGVLSSVPSQAAVSAVTITAVNGTSTIQTGTTGGTSDTRTAATVDVVALVGAGDSVTVSAVAKSIPTGATRVALLGIVETNTASGYARTDIDDTTKMGTSLTLAGASYATDSETIASAVYTMAGGAAGYIGTKFFLQLESGTGTTIAGTYTYTVTVQSISYLAATATYAVSTQTTDVSIVVAALAAASKVASAVNSRVYINDTAATEEDESLSSVATASNTAVGYLYVYLKNASAGGAARESVTVTTNIGQVGDGASNRGRSVVLKYNNDSGESYPIYADGTTGVATFTISTPSVAFGTKTMSFYAVAAKTMTATVATPLLKVGTNSDAVRVTAVDASGIAWSGAAYIYASSAADALIAGSVTPSLCTWDADDARHECTISGVSAGTAKFKIIDAATVALATATSNEVSVVVNANAASTVKLSFDKASYAPNERARIYVTPLDSAGKEIASSTWANLFAAGGISVNGAVTYPAGQPVDSLTAVSVTTAGNASSTTGAKAGSLVYTVFMPAAGGSVTISATGGTSLPLAGQVAVTATATVTDSGAAALAAVTALATTVASLKTLITTLTNLVLKIQKKVKA</sequence>
<reference evidence="3" key="1">
    <citation type="submission" date="2016-10" db="EMBL/GenBank/DDBJ databases">
        <title>High microdiversification within the ubiquitous acI lineage of Actinobacteria.</title>
        <authorList>
            <person name="Neuenschwander S.M."/>
            <person name="Salcher M."/>
            <person name="Ghai R."/>
            <person name="Pernthaler J."/>
        </authorList>
    </citation>
    <scope>NUCLEOTIDE SEQUENCE [LARGE SCALE GENOMIC DNA]</scope>
</reference>
<name>A0A249JZA4_9ACTN</name>
<dbReference type="Proteomes" id="UP000217153">
    <property type="component" value="Chromosome"/>
</dbReference>
<gene>
    <name evidence="2" type="ORF">B1s21122_05885</name>
</gene>
<dbReference type="AlphaFoldDB" id="A0A249JZA4"/>
<evidence type="ECO:0000313" key="2">
    <source>
        <dbReference type="EMBL" id="ASY09839.1"/>
    </source>
</evidence>
<dbReference type="RefSeq" id="WP_095681143.1">
    <property type="nucleotide sequence ID" value="NZ_CP016768.2"/>
</dbReference>
<keyword evidence="1" id="KW-0732">Signal</keyword>
<accession>A0A249JZA4</accession>
<evidence type="ECO:0000256" key="1">
    <source>
        <dbReference type="SAM" id="SignalP"/>
    </source>
</evidence>
<dbReference type="KEGG" id="abam:B1s21122_05885"/>
<evidence type="ECO:0000313" key="3">
    <source>
        <dbReference type="Proteomes" id="UP000217153"/>
    </source>
</evidence>
<keyword evidence="3" id="KW-1185">Reference proteome</keyword>
<protein>
    <submittedName>
        <fullName evidence="2">Uncharacterized protein</fullName>
    </submittedName>
</protein>
<dbReference type="OrthoDB" id="9940558at2"/>
<organism evidence="2 3">
    <name type="scientific">Candidatus Nanopelagicus limnae</name>
    <dbReference type="NCBI Taxonomy" id="1884634"/>
    <lineage>
        <taxon>Bacteria</taxon>
        <taxon>Bacillati</taxon>
        <taxon>Actinomycetota</taxon>
        <taxon>Actinomycetes</taxon>
        <taxon>Candidatus Nanopelagicales</taxon>
        <taxon>Candidatus Nanopelagicaceae</taxon>
        <taxon>Candidatus Nanopelagicus</taxon>
    </lineage>
</organism>
<feature type="chain" id="PRO_5012603065" evidence="1">
    <location>
        <begin position="31"/>
        <end position="599"/>
    </location>
</feature>
<dbReference type="EMBL" id="CP016768">
    <property type="protein sequence ID" value="ASY09839.1"/>
    <property type="molecule type" value="Genomic_DNA"/>
</dbReference>
<proteinExistence type="predicted"/>
<feature type="signal peptide" evidence="1">
    <location>
        <begin position="1"/>
        <end position="30"/>
    </location>
</feature>